<name>A0A0V0T0S1_9BILA</name>
<keyword evidence="2" id="KW-1185">Reference proteome</keyword>
<gene>
    <name evidence="1" type="ORF">T05_1082</name>
</gene>
<proteinExistence type="predicted"/>
<evidence type="ECO:0000313" key="1">
    <source>
        <dbReference type="EMBL" id="KRX32593.1"/>
    </source>
</evidence>
<protein>
    <submittedName>
        <fullName evidence="1">Uncharacterized protein</fullName>
    </submittedName>
</protein>
<dbReference type="AlphaFoldDB" id="A0A0V0T0S1"/>
<dbReference type="Proteomes" id="UP000055048">
    <property type="component" value="Unassembled WGS sequence"/>
</dbReference>
<sequence length="31" mass="3660">MIFDAKYLCEEKCHIANLRETFPEITEAKIC</sequence>
<accession>A0A0V0T0S1</accession>
<reference evidence="1 2" key="1">
    <citation type="submission" date="2015-01" db="EMBL/GenBank/DDBJ databases">
        <title>Evolution of Trichinella species and genotypes.</title>
        <authorList>
            <person name="Korhonen P.K."/>
            <person name="Edoardo P."/>
            <person name="Giuseppe L.R."/>
            <person name="Gasser R.B."/>
        </authorList>
    </citation>
    <scope>NUCLEOTIDE SEQUENCE [LARGE SCALE GENOMIC DNA]</scope>
    <source>
        <strain evidence="1">ISS417</strain>
    </source>
</reference>
<dbReference type="EMBL" id="JYDJ01001131">
    <property type="protein sequence ID" value="KRX32593.1"/>
    <property type="molecule type" value="Genomic_DNA"/>
</dbReference>
<evidence type="ECO:0000313" key="2">
    <source>
        <dbReference type="Proteomes" id="UP000055048"/>
    </source>
</evidence>
<organism evidence="1 2">
    <name type="scientific">Trichinella murrelli</name>
    <dbReference type="NCBI Taxonomy" id="144512"/>
    <lineage>
        <taxon>Eukaryota</taxon>
        <taxon>Metazoa</taxon>
        <taxon>Ecdysozoa</taxon>
        <taxon>Nematoda</taxon>
        <taxon>Enoplea</taxon>
        <taxon>Dorylaimia</taxon>
        <taxon>Trichinellida</taxon>
        <taxon>Trichinellidae</taxon>
        <taxon>Trichinella</taxon>
    </lineage>
</organism>
<comment type="caution">
    <text evidence="1">The sequence shown here is derived from an EMBL/GenBank/DDBJ whole genome shotgun (WGS) entry which is preliminary data.</text>
</comment>